<name>A0A3S5D7T9_SEROD</name>
<dbReference type="PANTHER" id="PTHR34501">
    <property type="entry name" value="PROTEIN YDDL-RELATED"/>
    <property type="match status" value="1"/>
</dbReference>
<keyword evidence="5" id="KW-0732">Signal</keyword>
<dbReference type="PANTHER" id="PTHR34501:SF8">
    <property type="entry name" value="OUTER MEMBRANE PORIN N-RELATED"/>
    <property type="match status" value="1"/>
</dbReference>
<organism evidence="8 9">
    <name type="scientific">Serratia odorifera</name>
    <dbReference type="NCBI Taxonomy" id="618"/>
    <lineage>
        <taxon>Bacteria</taxon>
        <taxon>Pseudomonadati</taxon>
        <taxon>Pseudomonadota</taxon>
        <taxon>Gammaproteobacteria</taxon>
        <taxon>Enterobacterales</taxon>
        <taxon>Yersiniaceae</taxon>
        <taxon>Serratia</taxon>
    </lineage>
</organism>
<dbReference type="GO" id="GO:0034220">
    <property type="term" value="P:monoatomic ion transmembrane transport"/>
    <property type="evidence" value="ECO:0007669"/>
    <property type="project" value="InterPro"/>
</dbReference>
<gene>
    <name evidence="8" type="primary">ompN_1</name>
    <name evidence="8" type="ORF">NCTC11214_03940</name>
</gene>
<evidence type="ECO:0000256" key="1">
    <source>
        <dbReference type="ARBA" id="ARBA00004571"/>
    </source>
</evidence>
<sequence length="154" mass="16948">MGAISSFANAAEIYNKDGNKLDLYGRVNAKHYFVHNSTSDGDKSYVRLGFKGETQINDSLTGFGQWEYNIQANNSEGADATANTKTRLGFAGLKFGDYGSFDYGRNYGVVYDAEAYTDMLPEFGGDSYSNTDNFMTGRSTGLATYRNRDFFGLG</sequence>
<dbReference type="PRINTS" id="PR00182">
    <property type="entry name" value="ECOLNEIPORIN"/>
</dbReference>
<dbReference type="Pfam" id="PF00267">
    <property type="entry name" value="Porin_1"/>
    <property type="match status" value="1"/>
</dbReference>
<dbReference type="KEGG" id="sof:NCTC11214_03940"/>
<proteinExistence type="inferred from homology"/>
<comment type="subcellular location">
    <subcellularLocation>
        <location evidence="1">Cell outer membrane</location>
        <topology evidence="1">Multi-pass membrane protein</topology>
    </subcellularLocation>
</comment>
<reference evidence="8 9" key="1">
    <citation type="submission" date="2018-12" db="EMBL/GenBank/DDBJ databases">
        <authorList>
            <consortium name="Pathogen Informatics"/>
        </authorList>
    </citation>
    <scope>NUCLEOTIDE SEQUENCE [LARGE SCALE GENOMIC DNA]</scope>
    <source>
        <strain evidence="8 9">NCTC11214</strain>
    </source>
</reference>
<comment type="similarity">
    <text evidence="2">Belongs to the Gram-negative porin family.</text>
</comment>
<keyword evidence="4" id="KW-0812">Transmembrane</keyword>
<evidence type="ECO:0000256" key="7">
    <source>
        <dbReference type="ARBA" id="ARBA00023237"/>
    </source>
</evidence>
<dbReference type="SUPFAM" id="SSF56935">
    <property type="entry name" value="Porins"/>
    <property type="match status" value="1"/>
</dbReference>
<evidence type="ECO:0000313" key="9">
    <source>
        <dbReference type="Proteomes" id="UP000281391"/>
    </source>
</evidence>
<evidence type="ECO:0000256" key="6">
    <source>
        <dbReference type="ARBA" id="ARBA00023136"/>
    </source>
</evidence>
<dbReference type="InterPro" id="IPR033900">
    <property type="entry name" value="Gram_neg_porin_domain"/>
</dbReference>
<evidence type="ECO:0000256" key="4">
    <source>
        <dbReference type="ARBA" id="ARBA00022692"/>
    </source>
</evidence>
<keyword evidence="3" id="KW-1134">Transmembrane beta strand</keyword>
<accession>A0A3S5D7T9</accession>
<dbReference type="GO" id="GO:0009279">
    <property type="term" value="C:cell outer membrane"/>
    <property type="evidence" value="ECO:0007669"/>
    <property type="project" value="UniProtKB-SubCell"/>
</dbReference>
<keyword evidence="7" id="KW-0998">Cell outer membrane</keyword>
<dbReference type="InterPro" id="IPR050298">
    <property type="entry name" value="Gram-neg_bact_OMP"/>
</dbReference>
<dbReference type="InterPro" id="IPR023614">
    <property type="entry name" value="Porin_dom_sf"/>
</dbReference>
<evidence type="ECO:0000256" key="3">
    <source>
        <dbReference type="ARBA" id="ARBA00022452"/>
    </source>
</evidence>
<dbReference type="Proteomes" id="UP000281391">
    <property type="component" value="Chromosome"/>
</dbReference>
<protein>
    <submittedName>
        <fullName evidence="8">Porin OmpN</fullName>
    </submittedName>
</protein>
<dbReference type="EMBL" id="LR134117">
    <property type="protein sequence ID" value="VDZ61954.1"/>
    <property type="molecule type" value="Genomic_DNA"/>
</dbReference>
<keyword evidence="6" id="KW-0472">Membrane</keyword>
<dbReference type="InterPro" id="IPR001897">
    <property type="entry name" value="Porin_gammaproteobac"/>
</dbReference>
<dbReference type="GO" id="GO:0015288">
    <property type="term" value="F:porin activity"/>
    <property type="evidence" value="ECO:0007669"/>
    <property type="project" value="InterPro"/>
</dbReference>
<dbReference type="PRINTS" id="PR00183">
    <property type="entry name" value="ECOLIPORIN"/>
</dbReference>
<evidence type="ECO:0000256" key="2">
    <source>
        <dbReference type="ARBA" id="ARBA00007539"/>
    </source>
</evidence>
<dbReference type="CDD" id="cd00342">
    <property type="entry name" value="gram_neg_porins"/>
    <property type="match status" value="1"/>
</dbReference>
<dbReference type="InterPro" id="IPR001702">
    <property type="entry name" value="Porin_Gram-ve"/>
</dbReference>
<dbReference type="AlphaFoldDB" id="A0A3S5D7T9"/>
<dbReference type="Gene3D" id="2.40.160.10">
    <property type="entry name" value="Porin"/>
    <property type="match status" value="1"/>
</dbReference>
<evidence type="ECO:0000313" key="8">
    <source>
        <dbReference type="EMBL" id="VDZ61954.1"/>
    </source>
</evidence>
<evidence type="ECO:0000256" key="5">
    <source>
        <dbReference type="ARBA" id="ARBA00022729"/>
    </source>
</evidence>